<evidence type="ECO:0000313" key="3">
    <source>
        <dbReference type="Proteomes" id="UP001501676"/>
    </source>
</evidence>
<protein>
    <submittedName>
        <fullName evidence="2">Uncharacterized protein</fullName>
    </submittedName>
</protein>
<feature type="compositionally biased region" description="Polar residues" evidence="1">
    <location>
        <begin position="247"/>
        <end position="257"/>
    </location>
</feature>
<dbReference type="RefSeq" id="WP_345733925.1">
    <property type="nucleotide sequence ID" value="NZ_BAAAYN010000106.1"/>
</dbReference>
<name>A0ABP6TC38_9ACTN</name>
<feature type="compositionally biased region" description="Basic and acidic residues" evidence="1">
    <location>
        <begin position="273"/>
        <end position="283"/>
    </location>
</feature>
<keyword evidence="3" id="KW-1185">Reference proteome</keyword>
<evidence type="ECO:0000313" key="2">
    <source>
        <dbReference type="EMBL" id="GAA3398961.1"/>
    </source>
</evidence>
<accession>A0ABP6TC38</accession>
<sequence>MADEDLRVDPQAVSNYGWDVFKQSMTAGMPISTKLSTVEVDSSGAFSGLSGFDAGIFAEGPVMQAAMEKQSYAFSAFVADMTRGLMAIGNAANVCAHAYNAGDVESAEKMNLLGYAFATDPDAKAPPGMPKSVTGETLLDLAMKNQGGEQPEVLSNPNGGTTAQVYGSGWLTTYSDGSSKMVHSEPVPGVPGASMAVTTLTGPNGQVISTTTTRTKYSADGTSSEYYRKEVRAGAQTEGADGKTQKMPDTTVTTETSPAADGGKVITQTTQVGDKDPEVRTQKVDPLPAQTNAIEDGPLQKAQEELGPDAGKVDWRKGYQGVKAPG</sequence>
<evidence type="ECO:0000256" key="1">
    <source>
        <dbReference type="SAM" id="MobiDB-lite"/>
    </source>
</evidence>
<dbReference type="EMBL" id="BAAAYN010000106">
    <property type="protein sequence ID" value="GAA3398961.1"/>
    <property type="molecule type" value="Genomic_DNA"/>
</dbReference>
<dbReference type="Proteomes" id="UP001501676">
    <property type="component" value="Unassembled WGS sequence"/>
</dbReference>
<proteinExistence type="predicted"/>
<organism evidence="2 3">
    <name type="scientific">Cryptosporangium minutisporangium</name>
    <dbReference type="NCBI Taxonomy" id="113569"/>
    <lineage>
        <taxon>Bacteria</taxon>
        <taxon>Bacillati</taxon>
        <taxon>Actinomycetota</taxon>
        <taxon>Actinomycetes</taxon>
        <taxon>Cryptosporangiales</taxon>
        <taxon>Cryptosporangiaceae</taxon>
        <taxon>Cryptosporangium</taxon>
    </lineage>
</organism>
<reference evidence="3" key="1">
    <citation type="journal article" date="2019" name="Int. J. Syst. Evol. Microbiol.">
        <title>The Global Catalogue of Microorganisms (GCM) 10K type strain sequencing project: providing services to taxonomists for standard genome sequencing and annotation.</title>
        <authorList>
            <consortium name="The Broad Institute Genomics Platform"/>
            <consortium name="The Broad Institute Genome Sequencing Center for Infectious Disease"/>
            <person name="Wu L."/>
            <person name="Ma J."/>
        </authorList>
    </citation>
    <scope>NUCLEOTIDE SEQUENCE [LARGE SCALE GENOMIC DNA]</scope>
    <source>
        <strain evidence="3">JCM 9458</strain>
    </source>
</reference>
<gene>
    <name evidence="2" type="ORF">GCM10020369_83700</name>
</gene>
<feature type="region of interest" description="Disordered" evidence="1">
    <location>
        <begin position="233"/>
        <end position="326"/>
    </location>
</feature>
<comment type="caution">
    <text evidence="2">The sequence shown here is derived from an EMBL/GenBank/DDBJ whole genome shotgun (WGS) entry which is preliminary data.</text>
</comment>